<keyword evidence="1" id="KW-0808">Transferase</keyword>
<dbReference type="Proteomes" id="UP001146120">
    <property type="component" value="Unassembled WGS sequence"/>
</dbReference>
<comment type="caution">
    <text evidence="2">The sequence shown here is derived from an EMBL/GenBank/DDBJ whole genome shotgun (WGS) entry which is preliminary data.</text>
</comment>
<sequence>MRSWRSHNPNWTYVFWDDNDNLAIFDRVFPQYADVARGVSKIALADMARYAMLYELGGVYADADFECTKPFDPLANTNELFLSSEPLVHAVLLEKTKALALCNALMASRPRHPFWLRVLDAIANKFHTRRDHRNDVVGLTGPRVVKQTYFAEFEHDSSVHVYAQEYFYPEIARWNEPEMRKQCRRRKDAAARDACQWLDKFPAGEFTANTHAVHHWQCTWCIGDRSDAYVTLSDVFPVELPVHRPSFDASGRLVLRNHAPSS</sequence>
<dbReference type="PANTHER" id="PTHR32385:SF23">
    <property type="entry name" value="NUCLEOTIDE-DIPHOSPHO-SUGAR TRANSFERASE"/>
    <property type="match status" value="1"/>
</dbReference>
<reference evidence="2" key="2">
    <citation type="journal article" date="2023" name="Microbiol Resour">
        <title>Decontamination and Annotation of the Draft Genome Sequence of the Oomycete Lagenidium giganteum ARSEF 373.</title>
        <authorList>
            <person name="Morgan W.R."/>
            <person name="Tartar A."/>
        </authorList>
    </citation>
    <scope>NUCLEOTIDE SEQUENCE</scope>
    <source>
        <strain evidence="2">ARSEF 373</strain>
    </source>
</reference>
<dbReference type="Pfam" id="PF04488">
    <property type="entry name" value="Gly_transf_sug"/>
    <property type="match status" value="1"/>
</dbReference>
<protein>
    <recommendedName>
        <fullName evidence="4">Glycosyltransferase family 32 protein</fullName>
    </recommendedName>
</protein>
<dbReference type="AlphaFoldDB" id="A0AAV2YLC7"/>
<accession>A0AAV2YLC7</accession>
<dbReference type="GO" id="GO:0051999">
    <property type="term" value="P:mannosyl-inositol phosphorylceramide biosynthetic process"/>
    <property type="evidence" value="ECO:0007669"/>
    <property type="project" value="TreeGrafter"/>
</dbReference>
<dbReference type="InterPro" id="IPR029044">
    <property type="entry name" value="Nucleotide-diphossugar_trans"/>
</dbReference>
<dbReference type="EMBL" id="DAKRPA010000235">
    <property type="protein sequence ID" value="DAZ94750.1"/>
    <property type="molecule type" value="Genomic_DNA"/>
</dbReference>
<organism evidence="2 3">
    <name type="scientific">Lagenidium giganteum</name>
    <dbReference type="NCBI Taxonomy" id="4803"/>
    <lineage>
        <taxon>Eukaryota</taxon>
        <taxon>Sar</taxon>
        <taxon>Stramenopiles</taxon>
        <taxon>Oomycota</taxon>
        <taxon>Peronosporomycetes</taxon>
        <taxon>Pythiales</taxon>
        <taxon>Pythiaceae</taxon>
    </lineage>
</organism>
<name>A0AAV2YLC7_9STRA</name>
<dbReference type="Gene3D" id="3.90.550.20">
    <property type="match status" value="1"/>
</dbReference>
<dbReference type="GO" id="GO:0000030">
    <property type="term" value="F:mannosyltransferase activity"/>
    <property type="evidence" value="ECO:0007669"/>
    <property type="project" value="TreeGrafter"/>
</dbReference>
<evidence type="ECO:0008006" key="4">
    <source>
        <dbReference type="Google" id="ProtNLM"/>
    </source>
</evidence>
<proteinExistence type="predicted"/>
<evidence type="ECO:0000256" key="1">
    <source>
        <dbReference type="ARBA" id="ARBA00022679"/>
    </source>
</evidence>
<dbReference type="InterPro" id="IPR051706">
    <property type="entry name" value="Glycosyltransferase_domain"/>
</dbReference>
<dbReference type="PANTHER" id="PTHR32385">
    <property type="entry name" value="MANNOSYL PHOSPHORYLINOSITOL CERAMIDE SYNTHASE"/>
    <property type="match status" value="1"/>
</dbReference>
<gene>
    <name evidence="2" type="ORF">N0F65_011566</name>
</gene>
<dbReference type="GO" id="GO:0016020">
    <property type="term" value="C:membrane"/>
    <property type="evidence" value="ECO:0007669"/>
    <property type="project" value="GOC"/>
</dbReference>
<reference evidence="2" key="1">
    <citation type="submission" date="2022-11" db="EMBL/GenBank/DDBJ databases">
        <authorList>
            <person name="Morgan W.R."/>
            <person name="Tartar A."/>
        </authorList>
    </citation>
    <scope>NUCLEOTIDE SEQUENCE</scope>
    <source>
        <strain evidence="2">ARSEF 373</strain>
    </source>
</reference>
<keyword evidence="3" id="KW-1185">Reference proteome</keyword>
<dbReference type="SUPFAM" id="SSF53448">
    <property type="entry name" value="Nucleotide-diphospho-sugar transferases"/>
    <property type="match status" value="1"/>
</dbReference>
<evidence type="ECO:0000313" key="3">
    <source>
        <dbReference type="Proteomes" id="UP001146120"/>
    </source>
</evidence>
<dbReference type="InterPro" id="IPR007577">
    <property type="entry name" value="GlycoTrfase_DXD_sugar-bd_CS"/>
</dbReference>
<evidence type="ECO:0000313" key="2">
    <source>
        <dbReference type="EMBL" id="DAZ94750.1"/>
    </source>
</evidence>